<dbReference type="RefSeq" id="WP_107844889.1">
    <property type="nucleotide sequence ID" value="NZ_QBKS01000001.1"/>
</dbReference>
<evidence type="ECO:0000256" key="1">
    <source>
        <dbReference type="ARBA" id="ARBA00011063"/>
    </source>
</evidence>
<dbReference type="InterPro" id="IPR023485">
    <property type="entry name" value="Ptyr_pPase"/>
</dbReference>
<dbReference type="Proteomes" id="UP000243978">
    <property type="component" value="Unassembled WGS sequence"/>
</dbReference>
<evidence type="ECO:0000256" key="2">
    <source>
        <dbReference type="ARBA" id="ARBA00013064"/>
    </source>
</evidence>
<proteinExistence type="inferred from homology"/>
<dbReference type="OrthoDB" id="9784339at2"/>
<accession>A0A2T6BKY3</accession>
<comment type="caution">
    <text evidence="7">The sequence shown here is derived from an EMBL/GenBank/DDBJ whole genome shotgun (WGS) entry which is preliminary data.</text>
</comment>
<evidence type="ECO:0000313" key="7">
    <source>
        <dbReference type="EMBL" id="PTX56716.1"/>
    </source>
</evidence>
<evidence type="ECO:0000256" key="5">
    <source>
        <dbReference type="PIRSR" id="PIRSR617867-1"/>
    </source>
</evidence>
<keyword evidence="4" id="KW-0904">Protein phosphatase</keyword>
<keyword evidence="3" id="KW-0378">Hydrolase</keyword>
<dbReference type="EC" id="3.1.3.48" evidence="2"/>
<dbReference type="PANTHER" id="PTHR11717:SF7">
    <property type="entry name" value="LOW MOLECULAR WEIGHT PHOSPHOTYROSINE PROTEIN PHOSPHATASE"/>
    <property type="match status" value="1"/>
</dbReference>
<dbReference type="Pfam" id="PF01451">
    <property type="entry name" value="LMWPc"/>
    <property type="match status" value="1"/>
</dbReference>
<evidence type="ECO:0000259" key="6">
    <source>
        <dbReference type="SMART" id="SM00226"/>
    </source>
</evidence>
<dbReference type="CDD" id="cd16343">
    <property type="entry name" value="LMWPTP"/>
    <property type="match status" value="1"/>
</dbReference>
<feature type="active site" description="Nucleophile" evidence="5">
    <location>
        <position position="9"/>
    </location>
</feature>
<dbReference type="InterPro" id="IPR017867">
    <property type="entry name" value="Tyr_phospatase_low_mol_wt"/>
</dbReference>
<dbReference type="InterPro" id="IPR050438">
    <property type="entry name" value="LMW_PTPase"/>
</dbReference>
<feature type="domain" description="Phosphotyrosine protein phosphatase I" evidence="6">
    <location>
        <begin position="3"/>
        <end position="150"/>
    </location>
</feature>
<sequence>MKTKILVVCAGNICRSPLAEGILRERVAADGLDLEVDSAASNAWHTGAPPDARATVAARLKGFDISDLRARPFRPSDFEDFDLVLVMDHQNRRDLEAMRPNGNATPLKLITSYSDSPGVQDAEVPDPYFSGQFNPVIDMLSDSIEGLLAALKPS</sequence>
<protein>
    <recommendedName>
        <fullName evidence="2">protein-tyrosine-phosphatase</fullName>
        <ecNumber evidence="2">3.1.3.48</ecNumber>
    </recommendedName>
</protein>
<dbReference type="AlphaFoldDB" id="A0A2T6BKY3"/>
<dbReference type="Gene3D" id="3.40.50.2300">
    <property type="match status" value="1"/>
</dbReference>
<comment type="similarity">
    <text evidence="1">Belongs to the low molecular weight phosphotyrosine protein phosphatase family.</text>
</comment>
<feature type="active site" description="Proton donor" evidence="5">
    <location>
        <position position="126"/>
    </location>
</feature>
<dbReference type="SMART" id="SM00226">
    <property type="entry name" value="LMWPc"/>
    <property type="match status" value="1"/>
</dbReference>
<organism evidence="7 8">
    <name type="scientific">Litoreibacter ponti</name>
    <dbReference type="NCBI Taxonomy" id="1510457"/>
    <lineage>
        <taxon>Bacteria</taxon>
        <taxon>Pseudomonadati</taxon>
        <taxon>Pseudomonadota</taxon>
        <taxon>Alphaproteobacteria</taxon>
        <taxon>Rhodobacterales</taxon>
        <taxon>Roseobacteraceae</taxon>
        <taxon>Litoreibacter</taxon>
    </lineage>
</organism>
<reference evidence="7 8" key="1">
    <citation type="submission" date="2018-04" db="EMBL/GenBank/DDBJ databases">
        <title>Genomic Encyclopedia of Archaeal and Bacterial Type Strains, Phase II (KMG-II): from individual species to whole genera.</title>
        <authorList>
            <person name="Goeker M."/>
        </authorList>
    </citation>
    <scope>NUCLEOTIDE SEQUENCE [LARGE SCALE GENOMIC DNA]</scope>
    <source>
        <strain evidence="7 8">DSM 100977</strain>
    </source>
</reference>
<dbReference type="PANTHER" id="PTHR11717">
    <property type="entry name" value="LOW MOLECULAR WEIGHT PROTEIN TYROSINE PHOSPHATASE"/>
    <property type="match status" value="1"/>
</dbReference>
<evidence type="ECO:0000256" key="4">
    <source>
        <dbReference type="ARBA" id="ARBA00022912"/>
    </source>
</evidence>
<dbReference type="PRINTS" id="PR00719">
    <property type="entry name" value="LMWPTPASE"/>
</dbReference>
<evidence type="ECO:0000256" key="3">
    <source>
        <dbReference type="ARBA" id="ARBA00022801"/>
    </source>
</evidence>
<dbReference type="GO" id="GO:0004725">
    <property type="term" value="F:protein tyrosine phosphatase activity"/>
    <property type="evidence" value="ECO:0007669"/>
    <property type="project" value="UniProtKB-EC"/>
</dbReference>
<keyword evidence="8" id="KW-1185">Reference proteome</keyword>
<dbReference type="SUPFAM" id="SSF52788">
    <property type="entry name" value="Phosphotyrosine protein phosphatases I"/>
    <property type="match status" value="1"/>
</dbReference>
<dbReference type="EMBL" id="QBKS01000001">
    <property type="protein sequence ID" value="PTX56716.1"/>
    <property type="molecule type" value="Genomic_DNA"/>
</dbReference>
<dbReference type="InterPro" id="IPR036196">
    <property type="entry name" value="Ptyr_pPase_sf"/>
</dbReference>
<gene>
    <name evidence="7" type="ORF">C8N43_1378</name>
</gene>
<evidence type="ECO:0000313" key="8">
    <source>
        <dbReference type="Proteomes" id="UP000243978"/>
    </source>
</evidence>
<feature type="active site" evidence="5">
    <location>
        <position position="15"/>
    </location>
</feature>
<name>A0A2T6BKY3_9RHOB</name>